<name>A0ABX4GYY7_9BACI</name>
<evidence type="ECO:0000313" key="2">
    <source>
        <dbReference type="Proteomes" id="UP000216852"/>
    </source>
</evidence>
<proteinExistence type="predicted"/>
<dbReference type="RefSeq" id="WP_095218770.1">
    <property type="nucleotide sequence ID" value="NZ_NPBJ01000016.1"/>
</dbReference>
<sequence length="106" mass="12521">MDCSCEKTNDILFEADFADPVWCAVCKENLDLDEFPISNELKQMIGNWTKKYGHWLDWDKELLKIGAVRTEEEFNKEGRLLSIKLQHELPNFTICYKKSYLSSFYT</sequence>
<reference evidence="1 2" key="1">
    <citation type="submission" date="2017-07" db="EMBL/GenBank/DDBJ databases">
        <title>Isolation and whole genome analysis of endospore-forming bacteria from heroin.</title>
        <authorList>
            <person name="Kalinowski J."/>
            <person name="Ahrens B."/>
            <person name="Al-Dilaimi A."/>
            <person name="Winkler A."/>
            <person name="Wibberg D."/>
            <person name="Schleenbecker U."/>
            <person name="Ruckert C."/>
            <person name="Wolfel R."/>
            <person name="Grass G."/>
        </authorList>
    </citation>
    <scope>NUCLEOTIDE SEQUENCE [LARGE SCALE GENOMIC DNA]</scope>
    <source>
        <strain evidence="1 2">7517-1</strain>
    </source>
</reference>
<keyword evidence="2" id="KW-1185">Reference proteome</keyword>
<gene>
    <name evidence="1" type="ORF">CHH48_08790</name>
</gene>
<protein>
    <submittedName>
        <fullName evidence="1">Uncharacterized protein</fullName>
    </submittedName>
</protein>
<dbReference type="Proteomes" id="UP000216852">
    <property type="component" value="Unassembled WGS sequence"/>
</dbReference>
<organism evidence="1 2">
    <name type="scientific">Terribacillus saccharophilus</name>
    <dbReference type="NCBI Taxonomy" id="361277"/>
    <lineage>
        <taxon>Bacteria</taxon>
        <taxon>Bacillati</taxon>
        <taxon>Bacillota</taxon>
        <taxon>Bacilli</taxon>
        <taxon>Bacillales</taxon>
        <taxon>Bacillaceae</taxon>
        <taxon>Terribacillus</taxon>
    </lineage>
</organism>
<comment type="caution">
    <text evidence="1">The sequence shown here is derived from an EMBL/GenBank/DDBJ whole genome shotgun (WGS) entry which is preliminary data.</text>
</comment>
<dbReference type="EMBL" id="NPBJ01000016">
    <property type="protein sequence ID" value="PAE00091.1"/>
    <property type="molecule type" value="Genomic_DNA"/>
</dbReference>
<evidence type="ECO:0000313" key="1">
    <source>
        <dbReference type="EMBL" id="PAE00091.1"/>
    </source>
</evidence>
<accession>A0ABX4GYY7</accession>